<dbReference type="Gene3D" id="1.20.930.80">
    <property type="match status" value="1"/>
</dbReference>
<dbReference type="KEGG" id="dfa:DFA_07713"/>
<organism evidence="1 2">
    <name type="scientific">Cavenderia fasciculata</name>
    <name type="common">Slime mold</name>
    <name type="synonym">Dictyostelium fasciculatum</name>
    <dbReference type="NCBI Taxonomy" id="261658"/>
    <lineage>
        <taxon>Eukaryota</taxon>
        <taxon>Amoebozoa</taxon>
        <taxon>Evosea</taxon>
        <taxon>Eumycetozoa</taxon>
        <taxon>Dictyostelia</taxon>
        <taxon>Acytosteliales</taxon>
        <taxon>Cavenderiaceae</taxon>
        <taxon>Cavenderia</taxon>
    </lineage>
</organism>
<dbReference type="AlphaFoldDB" id="F4Q2V9"/>
<dbReference type="GeneID" id="14868655"/>
<proteinExistence type="predicted"/>
<accession>F4Q2V9</accession>
<protein>
    <submittedName>
        <fullName evidence="1">Uncharacterized protein</fullName>
    </submittedName>
</protein>
<dbReference type="RefSeq" id="XP_004355209.1">
    <property type="nucleotide sequence ID" value="XM_004355157.1"/>
</dbReference>
<keyword evidence="2" id="KW-1185">Reference proteome</keyword>
<dbReference type="Proteomes" id="UP000007797">
    <property type="component" value="Unassembled WGS sequence"/>
</dbReference>
<evidence type="ECO:0000313" key="2">
    <source>
        <dbReference type="Proteomes" id="UP000007797"/>
    </source>
</evidence>
<reference evidence="2" key="1">
    <citation type="journal article" date="2011" name="Genome Res.">
        <title>Phylogeny-wide analysis of social amoeba genomes highlights ancient origins for complex intercellular communication.</title>
        <authorList>
            <person name="Heidel A.J."/>
            <person name="Lawal H.M."/>
            <person name="Felder M."/>
            <person name="Schilde C."/>
            <person name="Helps N.R."/>
            <person name="Tunggal B."/>
            <person name="Rivero F."/>
            <person name="John U."/>
            <person name="Schleicher M."/>
            <person name="Eichinger L."/>
            <person name="Platzer M."/>
            <person name="Noegel A.A."/>
            <person name="Schaap P."/>
            <person name="Gloeckner G."/>
        </authorList>
    </citation>
    <scope>NUCLEOTIDE SEQUENCE [LARGE SCALE GENOMIC DNA]</scope>
    <source>
        <strain evidence="2">SH3</strain>
    </source>
</reference>
<evidence type="ECO:0000313" key="1">
    <source>
        <dbReference type="EMBL" id="EGG16735.1"/>
    </source>
</evidence>
<name>F4Q2V9_CACFS</name>
<dbReference type="OrthoDB" id="421393at2759"/>
<sequence length="53" mass="6382">MKQSDRDWFIQQEINLLKYRRLEQATAAETQSFLQQYSEFGWNPVSTKDIKTL</sequence>
<dbReference type="EMBL" id="GL883021">
    <property type="protein sequence ID" value="EGG16735.1"/>
    <property type="molecule type" value="Genomic_DNA"/>
</dbReference>
<gene>
    <name evidence="1" type="ORF">DFA_07713</name>
</gene>